<dbReference type="EMBL" id="CP017448">
    <property type="protein sequence ID" value="AOV17745.1"/>
    <property type="molecule type" value="Genomic_DNA"/>
</dbReference>
<feature type="compositionally biased region" description="Basic and acidic residues" evidence="1">
    <location>
        <begin position="75"/>
        <end position="90"/>
    </location>
</feature>
<protein>
    <submittedName>
        <fullName evidence="3">Uncharacterized protein</fullName>
    </submittedName>
</protein>
<sequence length="113" mass="12046">MYQNPHTRRLLVALIAAFGINLATFGAAVAAVDNTPDVTTPSSLGSTTPDTPDGDSIQPDNNGASVDLPDVETPEVEKPEVEKPEIDHPDIQTPDISAPDIQRPDVQKPEVDH</sequence>
<organism evidence="3 4">
    <name type="scientific">Acidihalobacter aeolianus</name>
    <dbReference type="NCBI Taxonomy" id="2792603"/>
    <lineage>
        <taxon>Bacteria</taxon>
        <taxon>Pseudomonadati</taxon>
        <taxon>Pseudomonadota</taxon>
        <taxon>Gammaproteobacteria</taxon>
        <taxon>Chromatiales</taxon>
        <taxon>Ectothiorhodospiraceae</taxon>
        <taxon>Acidihalobacter</taxon>
    </lineage>
</organism>
<proteinExistence type="predicted"/>
<dbReference type="Proteomes" id="UP000095342">
    <property type="component" value="Chromosome"/>
</dbReference>
<accession>A0A1D8K9W5</accession>
<keyword evidence="4" id="KW-1185">Reference proteome</keyword>
<evidence type="ECO:0000256" key="1">
    <source>
        <dbReference type="SAM" id="MobiDB-lite"/>
    </source>
</evidence>
<dbReference type="RefSeq" id="WP_070073283.1">
    <property type="nucleotide sequence ID" value="NZ_CP017448.1"/>
</dbReference>
<evidence type="ECO:0000313" key="4">
    <source>
        <dbReference type="Proteomes" id="UP000095342"/>
    </source>
</evidence>
<dbReference type="AlphaFoldDB" id="A0A1D8K9W5"/>
<feature type="signal peptide" evidence="2">
    <location>
        <begin position="1"/>
        <end position="30"/>
    </location>
</feature>
<evidence type="ECO:0000313" key="3">
    <source>
        <dbReference type="EMBL" id="AOV17745.1"/>
    </source>
</evidence>
<gene>
    <name evidence="3" type="ORF">BJI67_12395</name>
</gene>
<reference evidence="3 4" key="1">
    <citation type="submission" date="2016-09" db="EMBL/GenBank/DDBJ databases">
        <title>Acidihalobacter prosperus V6 (DSM14174).</title>
        <authorList>
            <person name="Khaleque H.N."/>
            <person name="Ramsay J.P."/>
            <person name="Murphy R.J.T."/>
            <person name="Kaksonen A.H."/>
            <person name="Boxall N.J."/>
            <person name="Watkin E.L.J."/>
        </authorList>
    </citation>
    <scope>NUCLEOTIDE SEQUENCE [LARGE SCALE GENOMIC DNA]</scope>
    <source>
        <strain evidence="3 4">V6</strain>
    </source>
</reference>
<feature type="chain" id="PRO_5009109814" evidence="2">
    <location>
        <begin position="31"/>
        <end position="113"/>
    </location>
</feature>
<evidence type="ECO:0000256" key="2">
    <source>
        <dbReference type="SAM" id="SignalP"/>
    </source>
</evidence>
<feature type="region of interest" description="Disordered" evidence="1">
    <location>
        <begin position="34"/>
        <end position="113"/>
    </location>
</feature>
<name>A0A1D8K9W5_9GAMM</name>
<keyword evidence="2" id="KW-0732">Signal</keyword>
<feature type="compositionally biased region" description="Basic and acidic residues" evidence="1">
    <location>
        <begin position="102"/>
        <end position="113"/>
    </location>
</feature>
<feature type="compositionally biased region" description="Polar residues" evidence="1">
    <location>
        <begin position="36"/>
        <end position="50"/>
    </location>
</feature>
<dbReference type="KEGG" id="aaeo:BJI67_12395"/>